<protein>
    <recommendedName>
        <fullName evidence="3">NAD-dependent epimerase/dehydratase domain-containing protein</fullName>
    </recommendedName>
</protein>
<dbReference type="Gene3D" id="3.40.50.720">
    <property type="entry name" value="NAD(P)-binding Rossmann-like Domain"/>
    <property type="match status" value="1"/>
</dbReference>
<name>A0A4U7KY10_9BASI</name>
<feature type="domain" description="NAD-dependent epimerase/dehydratase" evidence="3">
    <location>
        <begin position="8"/>
        <end position="270"/>
    </location>
</feature>
<evidence type="ECO:0000313" key="5">
    <source>
        <dbReference type="Proteomes" id="UP000306050"/>
    </source>
</evidence>
<dbReference type="PANTHER" id="PTHR10366">
    <property type="entry name" value="NAD DEPENDENT EPIMERASE/DEHYDRATASE"/>
    <property type="match status" value="1"/>
</dbReference>
<comment type="similarity">
    <text evidence="2">Belongs to the NAD(P)-dependent epimerase/dehydratase family. Dihydroflavonol-4-reductase subfamily.</text>
</comment>
<keyword evidence="1" id="KW-0560">Oxidoreductase</keyword>
<dbReference type="EMBL" id="SRRM01000004">
    <property type="protein sequence ID" value="TKY89735.1"/>
    <property type="molecule type" value="Genomic_DNA"/>
</dbReference>
<dbReference type="OrthoDB" id="2735536at2759"/>
<dbReference type="Proteomes" id="UP000306050">
    <property type="component" value="Chromosome SGRAM_11"/>
</dbReference>
<dbReference type="GO" id="GO:0016616">
    <property type="term" value="F:oxidoreductase activity, acting on the CH-OH group of donors, NAD or NADP as acceptor"/>
    <property type="evidence" value="ECO:0007669"/>
    <property type="project" value="TreeGrafter"/>
</dbReference>
<evidence type="ECO:0000259" key="3">
    <source>
        <dbReference type="Pfam" id="PF01370"/>
    </source>
</evidence>
<evidence type="ECO:0000256" key="1">
    <source>
        <dbReference type="ARBA" id="ARBA00023002"/>
    </source>
</evidence>
<dbReference type="InterPro" id="IPR001509">
    <property type="entry name" value="Epimerase_deHydtase"/>
</dbReference>
<reference evidence="4 5" key="1">
    <citation type="submission" date="2019-05" db="EMBL/GenBank/DDBJ databases">
        <title>Sporisorium graminicola CBS 10092 draft sequencing and annotation.</title>
        <authorList>
            <person name="Solano-Gonzalez S."/>
            <person name="Caddick M.X."/>
            <person name="Darby A."/>
        </authorList>
    </citation>
    <scope>NUCLEOTIDE SEQUENCE [LARGE SCALE GENOMIC DNA]</scope>
    <source>
        <strain evidence="4 5">CBS 10092</strain>
    </source>
</reference>
<sequence>MSQQPRYLVTGANGYIASALVKRLVDDGAHVRATVRREAAGEALRDMLSPGAKGSLEIAIVGDITASGAFRDALQGATHVFHMASPIPGEGKTDAKRDFLDPAVAGTLSLIRDANHATSTVRKIVLTASIASIMDVARANQGGTFTESDWNPVTYDQAIALGAQLDVSNAEDYIKAAMQVYAASKKLAEKAAWDFTTENKPSFALTTVHPAFVIGRSATKGVDLTGTNGMFWQALTTRPLQADRATSAYVDLEDTVEGHIKAMEKEEANGRRFILVGDQPLIADVINWAKAHGGSQLPFERVQVPENADEIKSKVTRFDVSATESVLGIRFKSMQQTVEDFVDWVTEVKK</sequence>
<dbReference type="InterPro" id="IPR050425">
    <property type="entry name" value="NAD(P)_dehydrat-like"/>
</dbReference>
<dbReference type="KEGG" id="sgra:EX895_001520"/>
<organism evidence="4 5">
    <name type="scientific">Sporisorium graminicola</name>
    <dbReference type="NCBI Taxonomy" id="280036"/>
    <lineage>
        <taxon>Eukaryota</taxon>
        <taxon>Fungi</taxon>
        <taxon>Dikarya</taxon>
        <taxon>Basidiomycota</taxon>
        <taxon>Ustilaginomycotina</taxon>
        <taxon>Ustilaginomycetes</taxon>
        <taxon>Ustilaginales</taxon>
        <taxon>Ustilaginaceae</taxon>
        <taxon>Sporisorium</taxon>
    </lineage>
</organism>
<accession>A0A4U7KY10</accession>
<dbReference type="InterPro" id="IPR036291">
    <property type="entry name" value="NAD(P)-bd_dom_sf"/>
</dbReference>
<keyword evidence="5" id="KW-1185">Reference proteome</keyword>
<proteinExistence type="inferred from homology"/>
<dbReference type="GeneID" id="40724415"/>
<gene>
    <name evidence="4" type="ORF">EX895_001520</name>
</gene>
<dbReference type="PANTHER" id="PTHR10366:SF564">
    <property type="entry name" value="STEROL-4-ALPHA-CARBOXYLATE 3-DEHYDROGENASE, DECARBOXYLATING"/>
    <property type="match status" value="1"/>
</dbReference>
<dbReference type="AlphaFoldDB" id="A0A4U7KY10"/>
<dbReference type="RefSeq" id="XP_029741720.1">
    <property type="nucleotide sequence ID" value="XM_029882119.1"/>
</dbReference>
<evidence type="ECO:0000256" key="2">
    <source>
        <dbReference type="ARBA" id="ARBA00023445"/>
    </source>
</evidence>
<comment type="caution">
    <text evidence="4">The sequence shown here is derived from an EMBL/GenBank/DDBJ whole genome shotgun (WGS) entry which is preliminary data.</text>
</comment>
<dbReference type="Pfam" id="PF01370">
    <property type="entry name" value="Epimerase"/>
    <property type="match status" value="1"/>
</dbReference>
<evidence type="ECO:0000313" key="4">
    <source>
        <dbReference type="EMBL" id="TKY89735.1"/>
    </source>
</evidence>
<dbReference type="SUPFAM" id="SSF51735">
    <property type="entry name" value="NAD(P)-binding Rossmann-fold domains"/>
    <property type="match status" value="1"/>
</dbReference>